<dbReference type="InParanoid" id="D7G704"/>
<protein>
    <submittedName>
        <fullName evidence="2">Uncharacterized protein</fullName>
    </submittedName>
</protein>
<accession>D7G704</accession>
<dbReference type="EMBL" id="FN649035">
    <property type="protein sequence ID" value="CBJ25697.1"/>
    <property type="molecule type" value="Genomic_DNA"/>
</dbReference>
<keyword evidence="3" id="KW-1185">Reference proteome</keyword>
<proteinExistence type="predicted"/>
<reference evidence="2 3" key="1">
    <citation type="journal article" date="2010" name="Nature">
        <title>The Ectocarpus genome and the independent evolution of multicellularity in brown algae.</title>
        <authorList>
            <person name="Cock J.M."/>
            <person name="Sterck L."/>
            <person name="Rouze P."/>
            <person name="Scornet D."/>
            <person name="Allen A.E."/>
            <person name="Amoutzias G."/>
            <person name="Anthouard V."/>
            <person name="Artiguenave F."/>
            <person name="Aury J.M."/>
            <person name="Badger J.H."/>
            <person name="Beszteri B."/>
            <person name="Billiau K."/>
            <person name="Bonnet E."/>
            <person name="Bothwell J.H."/>
            <person name="Bowler C."/>
            <person name="Boyen C."/>
            <person name="Brownlee C."/>
            <person name="Carrano C.J."/>
            <person name="Charrier B."/>
            <person name="Cho G.Y."/>
            <person name="Coelho S.M."/>
            <person name="Collen J."/>
            <person name="Corre E."/>
            <person name="Da Silva C."/>
            <person name="Delage L."/>
            <person name="Delaroque N."/>
            <person name="Dittami S.M."/>
            <person name="Doulbeau S."/>
            <person name="Elias M."/>
            <person name="Farnham G."/>
            <person name="Gachon C.M."/>
            <person name="Gschloessl B."/>
            <person name="Heesch S."/>
            <person name="Jabbari K."/>
            <person name="Jubin C."/>
            <person name="Kawai H."/>
            <person name="Kimura K."/>
            <person name="Kloareg B."/>
            <person name="Kupper F.C."/>
            <person name="Lang D."/>
            <person name="Le Bail A."/>
            <person name="Leblanc C."/>
            <person name="Lerouge P."/>
            <person name="Lohr M."/>
            <person name="Lopez P.J."/>
            <person name="Martens C."/>
            <person name="Maumus F."/>
            <person name="Michel G."/>
            <person name="Miranda-Saavedra D."/>
            <person name="Morales J."/>
            <person name="Moreau H."/>
            <person name="Motomura T."/>
            <person name="Nagasato C."/>
            <person name="Napoli C.A."/>
            <person name="Nelson D.R."/>
            <person name="Nyvall-Collen P."/>
            <person name="Peters A.F."/>
            <person name="Pommier C."/>
            <person name="Potin P."/>
            <person name="Poulain J."/>
            <person name="Quesneville H."/>
            <person name="Read B."/>
            <person name="Rensing S.A."/>
            <person name="Ritter A."/>
            <person name="Rousvoal S."/>
            <person name="Samanta M."/>
            <person name="Samson G."/>
            <person name="Schroeder D.C."/>
            <person name="Segurens B."/>
            <person name="Strittmatter M."/>
            <person name="Tonon T."/>
            <person name="Tregear J.W."/>
            <person name="Valentin K."/>
            <person name="von Dassow P."/>
            <person name="Yamagishi T."/>
            <person name="Van de Peer Y."/>
            <person name="Wincker P."/>
        </authorList>
    </citation>
    <scope>NUCLEOTIDE SEQUENCE [LARGE SCALE GENOMIC DNA]</scope>
    <source>
        <strain evidence="3">Ec32 / CCAP1310/4</strain>
    </source>
</reference>
<dbReference type="Proteomes" id="UP000002630">
    <property type="component" value="Linkage Group LG02"/>
</dbReference>
<feature type="compositionally biased region" description="Low complexity" evidence="1">
    <location>
        <begin position="378"/>
        <end position="396"/>
    </location>
</feature>
<sequence>MEGASFFADAILTADRCTDAPREPREVQLVPLVRNREQLTSSNDEGEDRLIQDFGPGRRVHEAEDMDAVGAAGWGTGCFDPSVKNLHRYAAAVGDHGRPVVFDPTEMARLLQASGSGIDSLWRMEELIETTLERGTPGGETLLILKAVTDAFFVASRAVDDGSADVRSNGGAFNGDNERDLLVPALRQAWEHAVRHRNGNPNEWHSSVDFHVTAAWFQAWEASYQVEDVLPADWTWVLEQLESQETSEGPHIEGELELEAVEELQLGLPPENWSLNDVKRSLLLVSDESWFREGQAMVDLRLFGPTRESTFRRVFFDVPGAVDGCLKDRAGVALIPPTFRMYTAGDIFDAFGDDAVVRSRDIASGETLRGTALEEVEGSSSDDSSSTASDISGSAATGPRREISIAEIQVTWVDGYTHVLGWLDSNVVS</sequence>
<evidence type="ECO:0000313" key="3">
    <source>
        <dbReference type="Proteomes" id="UP000002630"/>
    </source>
</evidence>
<evidence type="ECO:0000256" key="1">
    <source>
        <dbReference type="SAM" id="MobiDB-lite"/>
    </source>
</evidence>
<gene>
    <name evidence="2" type="ORF">Esi_0008_0123</name>
</gene>
<name>D7G704_ECTSI</name>
<dbReference type="OrthoDB" id="10328137at2759"/>
<dbReference type="AlphaFoldDB" id="D7G704"/>
<evidence type="ECO:0000313" key="2">
    <source>
        <dbReference type="EMBL" id="CBJ25697.1"/>
    </source>
</evidence>
<feature type="region of interest" description="Disordered" evidence="1">
    <location>
        <begin position="372"/>
        <end position="396"/>
    </location>
</feature>
<organism evidence="2 3">
    <name type="scientific">Ectocarpus siliculosus</name>
    <name type="common">Brown alga</name>
    <name type="synonym">Conferva siliculosa</name>
    <dbReference type="NCBI Taxonomy" id="2880"/>
    <lineage>
        <taxon>Eukaryota</taxon>
        <taxon>Sar</taxon>
        <taxon>Stramenopiles</taxon>
        <taxon>Ochrophyta</taxon>
        <taxon>PX clade</taxon>
        <taxon>Phaeophyceae</taxon>
        <taxon>Ectocarpales</taxon>
        <taxon>Ectocarpaceae</taxon>
        <taxon>Ectocarpus</taxon>
    </lineage>
</organism>
<dbReference type="EMBL" id="FN649727">
    <property type="protein sequence ID" value="CBJ25697.1"/>
    <property type="molecule type" value="Genomic_DNA"/>
</dbReference>